<keyword evidence="4" id="KW-1185">Reference proteome</keyword>
<keyword evidence="1" id="KW-0812">Transmembrane</keyword>
<organism evidence="3 4">
    <name type="scientific">Steinernema carpocapsae</name>
    <name type="common">Entomopathogenic nematode</name>
    <dbReference type="NCBI Taxonomy" id="34508"/>
    <lineage>
        <taxon>Eukaryota</taxon>
        <taxon>Metazoa</taxon>
        <taxon>Ecdysozoa</taxon>
        <taxon>Nematoda</taxon>
        <taxon>Chromadorea</taxon>
        <taxon>Rhabditida</taxon>
        <taxon>Tylenchina</taxon>
        <taxon>Panagrolaimomorpha</taxon>
        <taxon>Strongyloidoidea</taxon>
        <taxon>Steinernematidae</taxon>
        <taxon>Steinernema</taxon>
    </lineage>
</organism>
<dbReference type="SUPFAM" id="SSF56300">
    <property type="entry name" value="Metallo-dependent phosphatases"/>
    <property type="match status" value="1"/>
</dbReference>
<proteinExistence type="predicted"/>
<dbReference type="PRINTS" id="PR00114">
    <property type="entry name" value="STPHPHTASE"/>
</dbReference>
<dbReference type="GO" id="GO:0004722">
    <property type="term" value="F:protein serine/threonine phosphatase activity"/>
    <property type="evidence" value="ECO:0007669"/>
    <property type="project" value="TreeGrafter"/>
</dbReference>
<dbReference type="InterPro" id="IPR006186">
    <property type="entry name" value="Ser/Thr-sp_prot-phosphatase"/>
</dbReference>
<protein>
    <submittedName>
        <fullName evidence="3">Uncharacterized protein</fullName>
    </submittedName>
</protein>
<name>A0A4U5NWH3_STECR</name>
<dbReference type="Gene3D" id="3.60.21.10">
    <property type="match status" value="1"/>
</dbReference>
<feature type="transmembrane region" description="Helical" evidence="1">
    <location>
        <begin position="137"/>
        <end position="160"/>
    </location>
</feature>
<gene>
    <name evidence="3" type="ORF">L596_012263</name>
</gene>
<dbReference type="InterPro" id="IPR029052">
    <property type="entry name" value="Metallo-depent_PP-like"/>
</dbReference>
<reference evidence="3 4" key="2">
    <citation type="journal article" date="2019" name="G3 (Bethesda)">
        <title>Hybrid Assembly of the Genome of the Entomopathogenic Nematode Steinernema carpocapsae Identifies the X-Chromosome.</title>
        <authorList>
            <person name="Serra L."/>
            <person name="Macchietto M."/>
            <person name="Macias-Munoz A."/>
            <person name="McGill C.J."/>
            <person name="Rodriguez I.M."/>
            <person name="Rodriguez B."/>
            <person name="Murad R."/>
            <person name="Mortazavi A."/>
        </authorList>
    </citation>
    <scope>NUCLEOTIDE SEQUENCE [LARGE SCALE GENOMIC DNA]</scope>
    <source>
        <strain evidence="3 4">ALL</strain>
    </source>
</reference>
<feature type="signal peptide" evidence="2">
    <location>
        <begin position="1"/>
        <end position="20"/>
    </location>
</feature>
<dbReference type="PANTHER" id="PTHR11668:SF290">
    <property type="entry name" value="SERINE_THREONINE SPECIFIC PROTEIN PHOSPHATASES DOMAIN-CONTAINING PROTEIN"/>
    <property type="match status" value="1"/>
</dbReference>
<dbReference type="STRING" id="34508.A0A4U5NWH3"/>
<evidence type="ECO:0000256" key="1">
    <source>
        <dbReference type="SAM" id="Phobius"/>
    </source>
</evidence>
<keyword evidence="1" id="KW-0472">Membrane</keyword>
<evidence type="ECO:0000313" key="3">
    <source>
        <dbReference type="EMBL" id="TKR87937.1"/>
    </source>
</evidence>
<evidence type="ECO:0000313" key="4">
    <source>
        <dbReference type="Proteomes" id="UP000298663"/>
    </source>
</evidence>
<dbReference type="EMBL" id="AZBU02000003">
    <property type="protein sequence ID" value="TKR87937.1"/>
    <property type="molecule type" value="Genomic_DNA"/>
</dbReference>
<dbReference type="AlphaFoldDB" id="A0A4U5NWH3"/>
<keyword evidence="2" id="KW-0732">Signal</keyword>
<dbReference type="GO" id="GO:0005737">
    <property type="term" value="C:cytoplasm"/>
    <property type="evidence" value="ECO:0007669"/>
    <property type="project" value="TreeGrafter"/>
</dbReference>
<dbReference type="Proteomes" id="UP000298663">
    <property type="component" value="Unassembled WGS sequence"/>
</dbReference>
<dbReference type="GO" id="GO:0005634">
    <property type="term" value="C:nucleus"/>
    <property type="evidence" value="ECO:0007669"/>
    <property type="project" value="TreeGrafter"/>
</dbReference>
<accession>A0A4U5NWH3</accession>
<sequence length="386" mass="43822">MNLFRVLLTAIAFISKTSESQSYFECRSNTNSSLGYLDTFVKCDLDGSQSCFQLAIPSNKERSGIRLYGCISDSELPDEFSEKKADKGLYRTRFQMTLEEKKYIGAVKLCAVHRCNELDFVMVEPLKQRMSSFLTRYLGIVYPFLIPLALFFVSGYPGIVSYRRNKRLRRDEFGDTGKPLDTLLFPGSTFETSTEEIVTTRVPCRVVNLCQVQTLIQKLRFSTTLPQWNQEIQKNNAKDWIQKTVTINPTITTYEQDHIGYVKPIRRQPSKCEKLLHRLLEHGPGLFPFNAAELGDLFNEATDVFASEPSLITVPPGVVIYGDIRGQYTDLYRWFYINGFPPSRRKQVFLGGIVSDGNDFSLETLALLAALKISSISFSCISSLNS</sequence>
<dbReference type="InterPro" id="IPR050341">
    <property type="entry name" value="PP1_catalytic_subunit"/>
</dbReference>
<evidence type="ECO:0000256" key="2">
    <source>
        <dbReference type="SAM" id="SignalP"/>
    </source>
</evidence>
<keyword evidence="1" id="KW-1133">Transmembrane helix</keyword>
<dbReference type="OrthoDB" id="5860751at2759"/>
<feature type="chain" id="PRO_5020277602" evidence="2">
    <location>
        <begin position="21"/>
        <end position="386"/>
    </location>
</feature>
<comment type="caution">
    <text evidence="3">The sequence shown here is derived from an EMBL/GenBank/DDBJ whole genome shotgun (WGS) entry which is preliminary data.</text>
</comment>
<dbReference type="PANTHER" id="PTHR11668">
    <property type="entry name" value="SERINE/THREONINE PROTEIN PHOSPHATASE"/>
    <property type="match status" value="1"/>
</dbReference>
<reference evidence="3 4" key="1">
    <citation type="journal article" date="2015" name="Genome Biol.">
        <title>Comparative genomics of Steinernema reveals deeply conserved gene regulatory networks.</title>
        <authorList>
            <person name="Dillman A.R."/>
            <person name="Macchietto M."/>
            <person name="Porter C.F."/>
            <person name="Rogers A."/>
            <person name="Williams B."/>
            <person name="Antoshechkin I."/>
            <person name="Lee M.M."/>
            <person name="Goodwin Z."/>
            <person name="Lu X."/>
            <person name="Lewis E.E."/>
            <person name="Goodrich-Blair H."/>
            <person name="Stock S.P."/>
            <person name="Adams B.J."/>
            <person name="Sternberg P.W."/>
            <person name="Mortazavi A."/>
        </authorList>
    </citation>
    <scope>NUCLEOTIDE SEQUENCE [LARGE SCALE GENOMIC DNA]</scope>
    <source>
        <strain evidence="3 4">ALL</strain>
    </source>
</reference>